<keyword evidence="3" id="KW-1185">Reference proteome</keyword>
<name>A0ABP7AU88_9MICO</name>
<accession>A0ABP7AU88</accession>
<feature type="region of interest" description="Disordered" evidence="1">
    <location>
        <begin position="70"/>
        <end position="91"/>
    </location>
</feature>
<organism evidence="2 3">
    <name type="scientific">Microbacterium awajiense</name>
    <dbReference type="NCBI Taxonomy" id="415214"/>
    <lineage>
        <taxon>Bacteria</taxon>
        <taxon>Bacillati</taxon>
        <taxon>Actinomycetota</taxon>
        <taxon>Actinomycetes</taxon>
        <taxon>Micrococcales</taxon>
        <taxon>Microbacteriaceae</taxon>
        <taxon>Microbacterium</taxon>
    </lineage>
</organism>
<proteinExistence type="predicted"/>
<dbReference type="Proteomes" id="UP001501697">
    <property type="component" value="Unassembled WGS sequence"/>
</dbReference>
<comment type="caution">
    <text evidence="2">The sequence shown here is derived from an EMBL/GenBank/DDBJ whole genome shotgun (WGS) entry which is preliminary data.</text>
</comment>
<evidence type="ECO:0000313" key="2">
    <source>
        <dbReference type="EMBL" id="GAA3640603.1"/>
    </source>
</evidence>
<gene>
    <name evidence="2" type="ORF">GCM10022200_25360</name>
</gene>
<evidence type="ECO:0000313" key="3">
    <source>
        <dbReference type="Proteomes" id="UP001501697"/>
    </source>
</evidence>
<sequence>MDYPLWVPVRPGCNELNDSNQPAEVIIFQVMSDAETHGATAVVSSPNKLEEGTGVRNRAAARNEDGIAPDRVPWHAAQASARQITQRTSDTSALRVDQLHRDLL</sequence>
<evidence type="ECO:0000256" key="1">
    <source>
        <dbReference type="SAM" id="MobiDB-lite"/>
    </source>
</evidence>
<reference evidence="3" key="1">
    <citation type="journal article" date="2019" name="Int. J. Syst. Evol. Microbiol.">
        <title>The Global Catalogue of Microorganisms (GCM) 10K type strain sequencing project: providing services to taxonomists for standard genome sequencing and annotation.</title>
        <authorList>
            <consortium name="The Broad Institute Genomics Platform"/>
            <consortium name="The Broad Institute Genome Sequencing Center for Infectious Disease"/>
            <person name="Wu L."/>
            <person name="Ma J."/>
        </authorList>
    </citation>
    <scope>NUCLEOTIDE SEQUENCE [LARGE SCALE GENOMIC DNA]</scope>
    <source>
        <strain evidence="3">JCM 16544</strain>
    </source>
</reference>
<feature type="compositionally biased region" description="Polar residues" evidence="1">
    <location>
        <begin position="80"/>
        <end position="91"/>
    </location>
</feature>
<protein>
    <submittedName>
        <fullName evidence="2">Uncharacterized protein</fullName>
    </submittedName>
</protein>
<dbReference type="EMBL" id="BAAAYU010000005">
    <property type="protein sequence ID" value="GAA3640603.1"/>
    <property type="molecule type" value="Genomic_DNA"/>
</dbReference>